<evidence type="ECO:0000259" key="2">
    <source>
        <dbReference type="Pfam" id="PF25876"/>
    </source>
</evidence>
<dbReference type="Pfam" id="PF25876">
    <property type="entry name" value="HH_MFP_RND"/>
    <property type="match status" value="1"/>
</dbReference>
<feature type="domain" description="Multidrug resistance protein MdtA-like alpha-helical hairpin" evidence="2">
    <location>
        <begin position="83"/>
        <end position="152"/>
    </location>
</feature>
<dbReference type="GO" id="GO:0022857">
    <property type="term" value="F:transmembrane transporter activity"/>
    <property type="evidence" value="ECO:0007669"/>
    <property type="project" value="InterPro"/>
</dbReference>
<sequence length="377" mass="41123">MSGCEKKNPGGPPPTPEVAVITIKTEAVVTTTELTGRTSANLVAEVRPQVSGIIQDRLFTEGANVKAGQPLFKIDPATYWSALDNAKAALARSEAHLPAIQLKVNRLKDLLNDKAVSHQDYDDSAAALKQVQADIQYWKATVETARINLKYTNITAPISGRIGRSSVTKGALVTAYQPIALATIQKLDPIYVDVTQSTTDILRLRRQLKEGQLDQKGKNQQKVKLILDDGSEYPYKGDLKFRDVTVDPTTGSVILRIVFPNSKDILMPGMFVRAVLQEGVHKKAILVPQQAVSRDPKGNPITLIVDKNSVVQQKQLTLDRPIDNKWLVSSGLEPGDRVIVEGILKVKPGIPVKAVPFENGNVTGKENKNVAPPVKKN</sequence>
<evidence type="ECO:0000256" key="1">
    <source>
        <dbReference type="ARBA" id="ARBA00004196"/>
    </source>
</evidence>
<dbReference type="InterPro" id="IPR058625">
    <property type="entry name" value="MdtA-like_BSH"/>
</dbReference>
<dbReference type="FunFam" id="2.40.420.20:FF:000001">
    <property type="entry name" value="Efflux RND transporter periplasmic adaptor subunit"/>
    <property type="match status" value="1"/>
</dbReference>
<feature type="domain" description="Multidrug resistance protein MdtA-like C-terminal permuted SH3" evidence="5">
    <location>
        <begin position="284"/>
        <end position="343"/>
    </location>
</feature>
<comment type="subcellular location">
    <subcellularLocation>
        <location evidence="1">Cell envelope</location>
    </subcellularLocation>
</comment>
<dbReference type="PANTHER" id="PTHR30158:SF3">
    <property type="entry name" value="MULTIDRUG EFFLUX PUMP SUBUNIT ACRA-RELATED"/>
    <property type="match status" value="1"/>
</dbReference>
<dbReference type="InterPro" id="IPR058626">
    <property type="entry name" value="MdtA-like_b-barrel"/>
</dbReference>
<dbReference type="Gene3D" id="1.10.287.470">
    <property type="entry name" value="Helix hairpin bin"/>
    <property type="match status" value="1"/>
</dbReference>
<dbReference type="EMBL" id="LNQE01000880">
    <property type="protein sequence ID" value="KUG23897.1"/>
    <property type="molecule type" value="Genomic_DNA"/>
</dbReference>
<dbReference type="Pfam" id="PF25967">
    <property type="entry name" value="RND-MFP_C"/>
    <property type="match status" value="1"/>
</dbReference>
<dbReference type="InterPro" id="IPR058624">
    <property type="entry name" value="MdtA-like_HH"/>
</dbReference>
<accession>A0A0W8FT29</accession>
<dbReference type="Pfam" id="PF25917">
    <property type="entry name" value="BSH_RND"/>
    <property type="match status" value="1"/>
</dbReference>
<dbReference type="InterPro" id="IPR006143">
    <property type="entry name" value="RND_pump_MFP"/>
</dbReference>
<proteinExistence type="predicted"/>
<feature type="domain" description="Multidrug resistance protein MdtA-like barrel-sandwich hybrid" evidence="3">
    <location>
        <begin position="43"/>
        <end position="185"/>
    </location>
</feature>
<evidence type="ECO:0000259" key="3">
    <source>
        <dbReference type="Pfam" id="PF25917"/>
    </source>
</evidence>
<name>A0A0W8FT29_9ZZZZ</name>
<dbReference type="SUPFAM" id="SSF111369">
    <property type="entry name" value="HlyD-like secretion proteins"/>
    <property type="match status" value="1"/>
</dbReference>
<dbReference type="Gene3D" id="2.40.420.20">
    <property type="match status" value="1"/>
</dbReference>
<evidence type="ECO:0000313" key="6">
    <source>
        <dbReference type="EMBL" id="KUG23897.1"/>
    </source>
</evidence>
<reference evidence="6" key="1">
    <citation type="journal article" date="2015" name="Proc. Natl. Acad. Sci. U.S.A.">
        <title>Networks of energetic and metabolic interactions define dynamics in microbial communities.</title>
        <authorList>
            <person name="Embree M."/>
            <person name="Liu J.K."/>
            <person name="Al-Bassam M.M."/>
            <person name="Zengler K."/>
        </authorList>
    </citation>
    <scope>NUCLEOTIDE SEQUENCE</scope>
</reference>
<gene>
    <name evidence="6" type="ORF">ASZ90_006301</name>
</gene>
<dbReference type="AlphaFoldDB" id="A0A0W8FT29"/>
<dbReference type="InterPro" id="IPR058627">
    <property type="entry name" value="MdtA-like_C"/>
</dbReference>
<dbReference type="GO" id="GO:0046677">
    <property type="term" value="P:response to antibiotic"/>
    <property type="evidence" value="ECO:0007669"/>
    <property type="project" value="TreeGrafter"/>
</dbReference>
<dbReference type="NCBIfam" id="TIGR01730">
    <property type="entry name" value="RND_mfp"/>
    <property type="match status" value="1"/>
</dbReference>
<dbReference type="Gene3D" id="2.40.30.170">
    <property type="match status" value="1"/>
</dbReference>
<comment type="caution">
    <text evidence="6">The sequence shown here is derived from an EMBL/GenBank/DDBJ whole genome shotgun (WGS) entry which is preliminary data.</text>
</comment>
<evidence type="ECO:0000259" key="4">
    <source>
        <dbReference type="Pfam" id="PF25944"/>
    </source>
</evidence>
<feature type="domain" description="Multidrug resistance protein MdtA-like beta-barrel" evidence="4">
    <location>
        <begin position="189"/>
        <end position="279"/>
    </location>
</feature>
<dbReference type="GO" id="GO:0005886">
    <property type="term" value="C:plasma membrane"/>
    <property type="evidence" value="ECO:0007669"/>
    <property type="project" value="UniProtKB-SubCell"/>
</dbReference>
<organism evidence="6">
    <name type="scientific">hydrocarbon metagenome</name>
    <dbReference type="NCBI Taxonomy" id="938273"/>
    <lineage>
        <taxon>unclassified sequences</taxon>
        <taxon>metagenomes</taxon>
        <taxon>ecological metagenomes</taxon>
    </lineage>
</organism>
<protein>
    <submittedName>
        <fullName evidence="6">Membrane fusion protein of rnd family multidrug efflux pump</fullName>
    </submittedName>
</protein>
<dbReference type="PANTHER" id="PTHR30158">
    <property type="entry name" value="ACRA/E-RELATED COMPONENT OF DRUG EFFLUX TRANSPORTER"/>
    <property type="match status" value="1"/>
</dbReference>
<evidence type="ECO:0000259" key="5">
    <source>
        <dbReference type="Pfam" id="PF25967"/>
    </source>
</evidence>
<dbReference type="Gene3D" id="2.40.50.100">
    <property type="match status" value="1"/>
</dbReference>
<dbReference type="Pfam" id="PF25944">
    <property type="entry name" value="Beta-barrel_RND"/>
    <property type="match status" value="1"/>
</dbReference>